<accession>A0A6J3LRQ2</accession>
<dbReference type="RefSeq" id="XP_033455547.1">
    <property type="nucleotide sequence ID" value="XM_033601984.1"/>
</dbReference>
<sequence>MSDNFVLDNIVAEVTPEQHKLLAELWGRIDVLTNGTVPDYHSSSLNTLSERTDIPIDLKFLQNKQIKQTLEKTTPAALLFALRANVKHEDPDTLLVRFLRARSWVIDNSFLMLLKSLNWRAEEKIESGLLEGGDAAFDRPEDYATEPERKIARETRAMTSSGESFVHGADKKGHPLVYIRVKFHDQWAQGKEAFLRATIMEVESTRMLLRPPITSVSIVFDLTGFGLRNMDMNALKVMASGLQDNYPECLGSVYVYNAPWIINRIWGAIQLWLDPVVAAKVKFVSTLDQLAEYIPREDIPKYMGGGDPWEWKWVPPVQPSPLSAEEKSSLEAARAERVKQLDEYITVTSAWWKQFIAGDEAAAAASQKQRHDLALQLRDNYWKLDKYVRGRVWLDRVGILKEDGSVNLTPK</sequence>
<dbReference type="InterPro" id="IPR036865">
    <property type="entry name" value="CRAL-TRIO_dom_sf"/>
</dbReference>
<feature type="domain" description="CRAL-TRIO" evidence="1">
    <location>
        <begin position="154"/>
        <end position="311"/>
    </location>
</feature>
<dbReference type="PROSITE" id="PS50191">
    <property type="entry name" value="CRAL_TRIO"/>
    <property type="match status" value="1"/>
</dbReference>
<dbReference type="InterPro" id="IPR052432">
    <property type="entry name" value="PITP/CRAL-TRIO"/>
</dbReference>
<dbReference type="InterPro" id="IPR001251">
    <property type="entry name" value="CRAL-TRIO_dom"/>
</dbReference>
<dbReference type="PANTHER" id="PTHR46590">
    <property type="entry name" value="PHOSPHATIDYLINOSITOL TRANSFER PROTEIN CSR1-RELATED"/>
    <property type="match status" value="1"/>
</dbReference>
<evidence type="ECO:0000259" key="1">
    <source>
        <dbReference type="PROSITE" id="PS50191"/>
    </source>
</evidence>
<dbReference type="PANTHER" id="PTHR46590:SF1">
    <property type="entry name" value="PHOSPHATIDYLINOSITOL TRANSFER PROTEIN CSR1"/>
    <property type="match status" value="1"/>
</dbReference>
<dbReference type="GeneID" id="54359784"/>
<keyword evidence="2" id="KW-1185">Reference proteome</keyword>
<dbReference type="Proteomes" id="UP000504637">
    <property type="component" value="Unplaced"/>
</dbReference>
<dbReference type="Pfam" id="PF00650">
    <property type="entry name" value="CRAL_TRIO"/>
    <property type="match status" value="1"/>
</dbReference>
<evidence type="ECO:0000313" key="2">
    <source>
        <dbReference type="Proteomes" id="UP000504637"/>
    </source>
</evidence>
<dbReference type="SUPFAM" id="SSF52087">
    <property type="entry name" value="CRAL/TRIO domain"/>
    <property type="match status" value="1"/>
</dbReference>
<dbReference type="Gene3D" id="3.40.525.10">
    <property type="entry name" value="CRAL-TRIO lipid binding domain"/>
    <property type="match status" value="1"/>
</dbReference>
<dbReference type="InterPro" id="IPR011074">
    <property type="entry name" value="CRAL/TRIO_N_dom"/>
</dbReference>
<dbReference type="OrthoDB" id="43460at2759"/>
<dbReference type="SUPFAM" id="SSF46938">
    <property type="entry name" value="CRAL/TRIO N-terminal domain"/>
    <property type="match status" value="1"/>
</dbReference>
<organism evidence="3">
    <name type="scientific">Dissoconium aciculare CBS 342.82</name>
    <dbReference type="NCBI Taxonomy" id="1314786"/>
    <lineage>
        <taxon>Eukaryota</taxon>
        <taxon>Fungi</taxon>
        <taxon>Dikarya</taxon>
        <taxon>Ascomycota</taxon>
        <taxon>Pezizomycotina</taxon>
        <taxon>Dothideomycetes</taxon>
        <taxon>Dothideomycetidae</taxon>
        <taxon>Mycosphaerellales</taxon>
        <taxon>Dissoconiaceae</taxon>
        <taxon>Dissoconium</taxon>
    </lineage>
</organism>
<reference evidence="3" key="2">
    <citation type="submission" date="2020-04" db="EMBL/GenBank/DDBJ databases">
        <authorList>
            <consortium name="NCBI Genome Project"/>
        </authorList>
    </citation>
    <scope>NUCLEOTIDE SEQUENCE</scope>
    <source>
        <strain evidence="3">CBS 342.82</strain>
    </source>
</reference>
<dbReference type="AlphaFoldDB" id="A0A6J3LRQ2"/>
<protein>
    <submittedName>
        <fullName evidence="3">CRAL/TRIO domain-containing protein</fullName>
    </submittedName>
</protein>
<dbReference type="SMART" id="SM01100">
    <property type="entry name" value="CRAL_TRIO_N"/>
    <property type="match status" value="1"/>
</dbReference>
<dbReference type="CDD" id="cd00170">
    <property type="entry name" value="SEC14"/>
    <property type="match status" value="1"/>
</dbReference>
<evidence type="ECO:0000313" key="3">
    <source>
        <dbReference type="RefSeq" id="XP_033455547.1"/>
    </source>
</evidence>
<name>A0A6J3LRQ2_9PEZI</name>
<dbReference type="InterPro" id="IPR036273">
    <property type="entry name" value="CRAL/TRIO_N_dom_sf"/>
</dbReference>
<reference evidence="3" key="3">
    <citation type="submission" date="2025-08" db="UniProtKB">
        <authorList>
            <consortium name="RefSeq"/>
        </authorList>
    </citation>
    <scope>IDENTIFICATION</scope>
    <source>
        <strain evidence="3">CBS 342.82</strain>
    </source>
</reference>
<reference evidence="3" key="1">
    <citation type="submission" date="2020-01" db="EMBL/GenBank/DDBJ databases">
        <authorList>
            <consortium name="DOE Joint Genome Institute"/>
            <person name="Haridas S."/>
            <person name="Albert R."/>
            <person name="Binder M."/>
            <person name="Bloem J."/>
            <person name="Labutti K."/>
            <person name="Salamov A."/>
            <person name="Andreopoulos B."/>
            <person name="Baker S.E."/>
            <person name="Barry K."/>
            <person name="Bills G."/>
            <person name="Bluhm B.H."/>
            <person name="Cannon C."/>
            <person name="Castanera R."/>
            <person name="Culley D.E."/>
            <person name="Daum C."/>
            <person name="Ezra D."/>
            <person name="Gonzalez J.B."/>
            <person name="Henrissat B."/>
            <person name="Kuo A."/>
            <person name="Liang C."/>
            <person name="Lipzen A."/>
            <person name="Lutzoni F."/>
            <person name="Magnuson J."/>
            <person name="Mondo S."/>
            <person name="Nolan M."/>
            <person name="Ohm R."/>
            <person name="Pangilinan J."/>
            <person name="Park H.-J."/>
            <person name="Ramirez L."/>
            <person name="Alfaro M."/>
            <person name="Sun H."/>
            <person name="Tritt A."/>
            <person name="Yoshinaga Y."/>
            <person name="Zwiers L.-H."/>
            <person name="Turgeon B.G."/>
            <person name="Goodwin S.B."/>
            <person name="Spatafora J.W."/>
            <person name="Crous P.W."/>
            <person name="Grigoriev I.V."/>
        </authorList>
    </citation>
    <scope>NUCLEOTIDE SEQUENCE</scope>
    <source>
        <strain evidence="3">CBS 342.82</strain>
    </source>
</reference>
<gene>
    <name evidence="3" type="ORF">K489DRAFT_327364</name>
</gene>
<dbReference type="SMART" id="SM00516">
    <property type="entry name" value="SEC14"/>
    <property type="match status" value="1"/>
</dbReference>
<dbReference type="Pfam" id="PF03765">
    <property type="entry name" value="CRAL_TRIO_N"/>
    <property type="match status" value="1"/>
</dbReference>
<proteinExistence type="predicted"/>